<dbReference type="UniPathway" id="UPA00378"/>
<dbReference type="STRING" id="7739.C3ZIY0"/>
<dbReference type="eggNOG" id="KOG2515">
    <property type="taxonomic scope" value="Eukaryota"/>
</dbReference>
<dbReference type="AlphaFoldDB" id="C3ZIY0"/>
<dbReference type="PANTHER" id="PTHR22760">
    <property type="entry name" value="GLYCOSYLTRANSFERASE"/>
    <property type="match status" value="1"/>
</dbReference>
<dbReference type="GO" id="GO:0016757">
    <property type="term" value="F:glycosyltransferase activity"/>
    <property type="evidence" value="ECO:0007669"/>
    <property type="project" value="UniProtKB-KW"/>
</dbReference>
<reference evidence="11" key="1">
    <citation type="journal article" date="2008" name="Nature">
        <title>The amphioxus genome and the evolution of the chordate karyotype.</title>
        <authorList>
            <consortium name="US DOE Joint Genome Institute (JGI-PGF)"/>
            <person name="Putnam N.H."/>
            <person name="Butts T."/>
            <person name="Ferrier D.E.K."/>
            <person name="Furlong R.F."/>
            <person name="Hellsten U."/>
            <person name="Kawashima T."/>
            <person name="Robinson-Rechavi M."/>
            <person name="Shoguchi E."/>
            <person name="Terry A."/>
            <person name="Yu J.-K."/>
            <person name="Benito-Gutierrez E.L."/>
            <person name="Dubchak I."/>
            <person name="Garcia-Fernandez J."/>
            <person name="Gibson-Brown J.J."/>
            <person name="Grigoriev I.V."/>
            <person name="Horton A.C."/>
            <person name="de Jong P.J."/>
            <person name="Jurka J."/>
            <person name="Kapitonov V.V."/>
            <person name="Kohara Y."/>
            <person name="Kuroki Y."/>
            <person name="Lindquist E."/>
            <person name="Lucas S."/>
            <person name="Osoegawa K."/>
            <person name="Pennacchio L.A."/>
            <person name="Salamov A.A."/>
            <person name="Satou Y."/>
            <person name="Sauka-Spengler T."/>
            <person name="Schmutz J."/>
            <person name="Shin-I T."/>
            <person name="Toyoda A."/>
            <person name="Bronner-Fraser M."/>
            <person name="Fujiyama A."/>
            <person name="Holland L.Z."/>
            <person name="Holland P.W.H."/>
            <person name="Satoh N."/>
            <person name="Rokhsar D.S."/>
        </authorList>
    </citation>
    <scope>NUCLEOTIDE SEQUENCE [LARGE SCALE GENOMIC DNA]</scope>
    <source>
        <strain evidence="11">S238N-H82</strain>
        <tissue evidence="11">Testes</tissue>
    </source>
</reference>
<sequence length="188" mass="21739">MCLLCDSCAGYHAPLDLYPELQRIVEDPTVHRMDPSREVNLCIGKEWYRFPNSFFLPENWQPQFIQSEFRGQLPKAYAAGEDGTKVVPTHMNDMNLEETSRYMDVRKCHYLVDLDLAGELPREPRYSRLTKDWTVVASQPFLDSARCGLFHPTTDVQSTSDAIKLKFRHVGIDLVMTFIFDCQDVLKT</sequence>
<accession>C3ZIY0</accession>
<dbReference type="InterPro" id="IPR005599">
    <property type="entry name" value="GPI_mannosylTrfase"/>
</dbReference>
<dbReference type="EMBL" id="GG666630">
    <property type="protein sequence ID" value="EEN47496.1"/>
    <property type="molecule type" value="Genomic_DNA"/>
</dbReference>
<evidence type="ECO:0000256" key="4">
    <source>
        <dbReference type="ARBA" id="ARBA00022676"/>
    </source>
</evidence>
<comment type="similarity">
    <text evidence="3 10">Belongs to the glycosyltransferase 22 family.</text>
</comment>
<protein>
    <recommendedName>
        <fullName evidence="10">Mannosyltransferase</fullName>
        <ecNumber evidence="10">2.4.1.-</ecNumber>
    </recommendedName>
</protein>
<organism>
    <name type="scientific">Branchiostoma floridae</name>
    <name type="common">Florida lancelet</name>
    <name type="synonym">Amphioxus</name>
    <dbReference type="NCBI Taxonomy" id="7739"/>
    <lineage>
        <taxon>Eukaryota</taxon>
        <taxon>Metazoa</taxon>
        <taxon>Chordata</taxon>
        <taxon>Cephalochordata</taxon>
        <taxon>Leptocardii</taxon>
        <taxon>Amphioxiformes</taxon>
        <taxon>Branchiostomatidae</taxon>
        <taxon>Branchiostoma</taxon>
    </lineage>
</organism>
<evidence type="ECO:0000256" key="1">
    <source>
        <dbReference type="ARBA" id="ARBA00004477"/>
    </source>
</evidence>
<evidence type="ECO:0000256" key="9">
    <source>
        <dbReference type="ARBA" id="ARBA00023136"/>
    </source>
</evidence>
<evidence type="ECO:0000256" key="6">
    <source>
        <dbReference type="ARBA" id="ARBA00022692"/>
    </source>
</evidence>
<keyword evidence="6" id="KW-0812">Transmembrane</keyword>
<comment type="subcellular location">
    <subcellularLocation>
        <location evidence="1 10">Endoplasmic reticulum membrane</location>
        <topology evidence="1 10">Multi-pass membrane protein</topology>
    </subcellularLocation>
</comment>
<evidence type="ECO:0000256" key="5">
    <source>
        <dbReference type="ARBA" id="ARBA00022679"/>
    </source>
</evidence>
<evidence type="ECO:0000256" key="3">
    <source>
        <dbReference type="ARBA" id="ARBA00007063"/>
    </source>
</evidence>
<dbReference type="Pfam" id="PF03901">
    <property type="entry name" value="Glyco_transf_22"/>
    <property type="match status" value="1"/>
</dbReference>
<evidence type="ECO:0000256" key="2">
    <source>
        <dbReference type="ARBA" id="ARBA00004922"/>
    </source>
</evidence>
<evidence type="ECO:0000256" key="10">
    <source>
        <dbReference type="RuleBase" id="RU363075"/>
    </source>
</evidence>
<evidence type="ECO:0000256" key="7">
    <source>
        <dbReference type="ARBA" id="ARBA00022824"/>
    </source>
</evidence>
<keyword evidence="4 10" id="KW-0328">Glycosyltransferase</keyword>
<keyword evidence="9" id="KW-0472">Membrane</keyword>
<comment type="pathway">
    <text evidence="2">Protein modification; protein glycosylation.</text>
</comment>
<dbReference type="GO" id="GO:0005789">
    <property type="term" value="C:endoplasmic reticulum membrane"/>
    <property type="evidence" value="ECO:0007669"/>
    <property type="project" value="UniProtKB-SubCell"/>
</dbReference>
<name>C3ZIY0_BRAFL</name>
<dbReference type="EC" id="2.4.1.-" evidence="10"/>
<dbReference type="InParanoid" id="C3ZIY0"/>
<keyword evidence="7 10" id="KW-0256">Endoplasmic reticulum</keyword>
<dbReference type="PANTHER" id="PTHR22760:SF2">
    <property type="entry name" value="ALPHA-1,2-MANNOSYLTRANSFERASE ALG9"/>
    <property type="match status" value="1"/>
</dbReference>
<proteinExistence type="inferred from homology"/>
<gene>
    <name evidence="11" type="ORF">BRAFLDRAFT_105257</name>
</gene>
<keyword evidence="8" id="KW-1133">Transmembrane helix</keyword>
<evidence type="ECO:0000256" key="8">
    <source>
        <dbReference type="ARBA" id="ARBA00022989"/>
    </source>
</evidence>
<keyword evidence="5" id="KW-0808">Transferase</keyword>
<evidence type="ECO:0000313" key="11">
    <source>
        <dbReference type="EMBL" id="EEN47496.1"/>
    </source>
</evidence>